<evidence type="ECO:0000313" key="3">
    <source>
        <dbReference type="Proteomes" id="UP001207930"/>
    </source>
</evidence>
<dbReference type="InterPro" id="IPR013320">
    <property type="entry name" value="ConA-like_dom_sf"/>
</dbReference>
<proteinExistence type="predicted"/>
<dbReference type="InterPro" id="IPR012938">
    <property type="entry name" value="Glc/Sorbosone_DH"/>
</dbReference>
<keyword evidence="3" id="KW-1185">Reference proteome</keyword>
<dbReference type="Pfam" id="PF17963">
    <property type="entry name" value="Big_9"/>
    <property type="match status" value="1"/>
</dbReference>
<dbReference type="Gene3D" id="2.60.40.3440">
    <property type="match status" value="1"/>
</dbReference>
<dbReference type="EMBL" id="JAPDDS010000001">
    <property type="protein sequence ID" value="MCW1883777.1"/>
    <property type="molecule type" value="Genomic_DNA"/>
</dbReference>
<dbReference type="Pfam" id="PF13385">
    <property type="entry name" value="Laminin_G_3"/>
    <property type="match status" value="1"/>
</dbReference>
<dbReference type="InterPro" id="IPR011041">
    <property type="entry name" value="Quinoprot_gluc/sorb_DH_b-prop"/>
</dbReference>
<comment type="caution">
    <text evidence="2">The sequence shown here is derived from an EMBL/GenBank/DDBJ whole genome shotgun (WGS) entry which is preliminary data.</text>
</comment>
<feature type="domain" description="Glucose/Sorbosone dehydrogenase" evidence="1">
    <location>
        <begin position="394"/>
        <end position="566"/>
    </location>
</feature>
<dbReference type="Gene3D" id="2.120.10.30">
    <property type="entry name" value="TolB, C-terminal domain"/>
    <property type="match status" value="1"/>
</dbReference>
<protein>
    <submittedName>
        <fullName evidence="2">PQQ-dependent sugar dehydrogenase</fullName>
    </submittedName>
</protein>
<gene>
    <name evidence="2" type="ORF">OKA04_03490</name>
</gene>
<reference evidence="2 3" key="1">
    <citation type="submission" date="2022-10" db="EMBL/GenBank/DDBJ databases">
        <title>Luteolibacter flavescens strain MCCC 1K03193, whole genome shotgun sequencing project.</title>
        <authorList>
            <person name="Zhao G."/>
            <person name="Shen L."/>
        </authorList>
    </citation>
    <scope>NUCLEOTIDE SEQUENCE [LARGE SCALE GENOMIC DNA]</scope>
    <source>
        <strain evidence="2 3">MCCC 1K03193</strain>
    </source>
</reference>
<dbReference type="InterPro" id="IPR011042">
    <property type="entry name" value="6-blade_b-propeller_TolB-like"/>
</dbReference>
<accession>A0ABT3FK04</accession>
<dbReference type="PANTHER" id="PTHR19328:SF75">
    <property type="entry name" value="ALDOSE SUGAR DEHYDROGENASE YLII"/>
    <property type="match status" value="1"/>
</dbReference>
<name>A0ABT3FK04_9BACT</name>
<organism evidence="2 3">
    <name type="scientific">Luteolibacter flavescens</name>
    <dbReference type="NCBI Taxonomy" id="1859460"/>
    <lineage>
        <taxon>Bacteria</taxon>
        <taxon>Pseudomonadati</taxon>
        <taxon>Verrucomicrobiota</taxon>
        <taxon>Verrucomicrobiia</taxon>
        <taxon>Verrucomicrobiales</taxon>
        <taxon>Verrucomicrobiaceae</taxon>
        <taxon>Luteolibacter</taxon>
    </lineage>
</organism>
<evidence type="ECO:0000259" key="1">
    <source>
        <dbReference type="Pfam" id="PF07995"/>
    </source>
</evidence>
<dbReference type="SUPFAM" id="SSF50952">
    <property type="entry name" value="Soluble quinoprotein glucose dehydrogenase"/>
    <property type="match status" value="1"/>
</dbReference>
<dbReference type="RefSeq" id="WP_264499736.1">
    <property type="nucleotide sequence ID" value="NZ_JAPDDS010000001.1"/>
</dbReference>
<sequence length="1224" mass="131461">MLRKPIFLIALLASAQGQNVTHRWTFNSTGAATNGTVIPDAISAAPATIVGTGAARNGTTITLPGTTNGNASAVNISAYVDLPNGIISSKTNLTVEVWATPVSTKTWQRLFDFGTMNTAGTGEISNTSGAPGGGTNSRDNLMLSISRDGGLNNQRLAARNDGGGELGVNNAINTTLGSRYHYVLTFQSGVGANAATGGRLTWYRDGGQMATLDTDFRLHQLSDLNNWLGRSQFTDDSNANISYDEVRLYDHVLTPSQISANALAGPNTNFPAPAVTADAVTMLHGTKARVNVLANDSGEIVRSTMTIDTPPTSGTATVSSDGSILYTHTTGTPAGDSFIYRISNSTGQSSTGTVTVSFSNSLKFANPAIQVPAAAPATAYALPNALGSLTFTQPVCLATPPGETQRLFVVEKTGIIRVVNDVSATAPTSSVFLNLKQLVDARGNEDFVNNTNLGDEHGLLGLAFHPNHAMNRQFYVFYSLLKSGTLYQRVSRFTTMDGNTNVADTSSEEILIDQLDQEPNHNGGDLHFGPDGYLYISVGDEGAANDTRLNSQLINKDLFSGILRIDVDRNMTTSIEPTAHAAIPTPAKFAIPKTNPYVLTAEGGDWNGQYNGSNVTGTVRKEFWATGLRNPWRMSFDPVTGTLWCGDVGQGAREEINIITRKSNYGWVYREGTITGPRTNNPTMPANFDSAYHVPPISEYPRSDGYSVTGGRVYRGTRIAPLTGKYVFADYGSGNIWAMDLTGANRQRIASEAGISAFGVDPSNGDLLLADLADGVVRRLTTTTNLTGYPATLSATGLFADLGDLSPSPGLVPYDVNLLFWSDHAIKRRWMVVPNGTSQFTWSKDGLWTLPAGTIWVKHFDMEMQRGVPASKKRIETRLLVKNAGGAYGVSYRWNEAGTEATLVEDGGVNFPLNVTENGNPAPQTWRIPSRAECMICHTPQAGHALSFNTRQLNLSSDMAGFSGNQLTTLRQQGYLSNDPGSPNLLPRHVRPDESTVSLEARVRSYLDVNCSYCHKAGGTAPASWDGRSELTLGLTNLVNGTASNNGGNSSNRLVVPGNTANSIVLHRMAMTSGFTRMPPLATNVIDSANVTLLTNWINGELANRQTYDEWRTSNFEPANNPLGEPTVDADGDGISNHDEFLAGTDPNNGSSAFRPLISTAPPKLGFTLPANRSYRIDTSTDLNQWMPWDIPQNQGLPVPGGLIEIPFPVADPRQFFRIELREN</sequence>
<dbReference type="Gene3D" id="2.60.120.200">
    <property type="match status" value="1"/>
</dbReference>
<dbReference type="PANTHER" id="PTHR19328">
    <property type="entry name" value="HEDGEHOG-INTERACTING PROTEIN"/>
    <property type="match status" value="1"/>
</dbReference>
<feature type="domain" description="Glucose/Sorbosone dehydrogenase" evidence="1">
    <location>
        <begin position="617"/>
        <end position="746"/>
    </location>
</feature>
<dbReference type="Proteomes" id="UP001207930">
    <property type="component" value="Unassembled WGS sequence"/>
</dbReference>
<evidence type="ECO:0000313" key="2">
    <source>
        <dbReference type="EMBL" id="MCW1883777.1"/>
    </source>
</evidence>
<dbReference type="Pfam" id="PF07995">
    <property type="entry name" value="GSDH"/>
    <property type="match status" value="2"/>
</dbReference>
<dbReference type="SUPFAM" id="SSF49899">
    <property type="entry name" value="Concanavalin A-like lectins/glucanases"/>
    <property type="match status" value="1"/>
</dbReference>